<evidence type="ECO:0000256" key="12">
    <source>
        <dbReference type="HAMAP-Rule" id="MF_00942"/>
    </source>
</evidence>
<dbReference type="InterPro" id="IPR005759">
    <property type="entry name" value="Nth"/>
</dbReference>
<keyword evidence="8 12" id="KW-0238">DNA-binding</keyword>
<dbReference type="GO" id="GO:0051539">
    <property type="term" value="F:4 iron, 4 sulfur cluster binding"/>
    <property type="evidence" value="ECO:0007669"/>
    <property type="project" value="UniProtKB-UniRule"/>
</dbReference>
<dbReference type="FunFam" id="1.10.1670.10:FF:000001">
    <property type="entry name" value="Endonuclease III"/>
    <property type="match status" value="1"/>
</dbReference>
<comment type="similarity">
    <text evidence="1 12">Belongs to the Nth/MutY family.</text>
</comment>
<gene>
    <name evidence="12" type="primary">nth</name>
    <name evidence="14" type="ORF">SAMN05421813_12024</name>
</gene>
<evidence type="ECO:0000256" key="7">
    <source>
        <dbReference type="ARBA" id="ARBA00023014"/>
    </source>
</evidence>
<evidence type="ECO:0000256" key="2">
    <source>
        <dbReference type="ARBA" id="ARBA00022485"/>
    </source>
</evidence>
<dbReference type="CDD" id="cd00056">
    <property type="entry name" value="ENDO3c"/>
    <property type="match status" value="1"/>
</dbReference>
<dbReference type="InterPro" id="IPR023170">
    <property type="entry name" value="HhH_base_excis_C"/>
</dbReference>
<dbReference type="EC" id="4.2.99.18" evidence="12"/>
<dbReference type="SUPFAM" id="SSF48150">
    <property type="entry name" value="DNA-glycosylase"/>
    <property type="match status" value="1"/>
</dbReference>
<dbReference type="PROSITE" id="PS00764">
    <property type="entry name" value="ENDONUCLEASE_III_1"/>
    <property type="match status" value="1"/>
</dbReference>
<dbReference type="GO" id="GO:0003677">
    <property type="term" value="F:DNA binding"/>
    <property type="evidence" value="ECO:0007669"/>
    <property type="project" value="UniProtKB-UniRule"/>
</dbReference>
<keyword evidence="5 12" id="KW-0378">Hydrolase</keyword>
<dbReference type="Pfam" id="PF00633">
    <property type="entry name" value="HHH"/>
    <property type="match status" value="1"/>
</dbReference>
<evidence type="ECO:0000259" key="13">
    <source>
        <dbReference type="SMART" id="SM00478"/>
    </source>
</evidence>
<dbReference type="GO" id="GO:0006285">
    <property type="term" value="P:base-excision repair, AP site formation"/>
    <property type="evidence" value="ECO:0007669"/>
    <property type="project" value="TreeGrafter"/>
</dbReference>
<organism evidence="14 15">
    <name type="scientific">Daejeonella rubra</name>
    <dbReference type="NCBI Taxonomy" id="990371"/>
    <lineage>
        <taxon>Bacteria</taxon>
        <taxon>Pseudomonadati</taxon>
        <taxon>Bacteroidota</taxon>
        <taxon>Sphingobacteriia</taxon>
        <taxon>Sphingobacteriales</taxon>
        <taxon>Sphingobacteriaceae</taxon>
        <taxon>Daejeonella</taxon>
    </lineage>
</organism>
<accession>A0A1G9VCI4</accession>
<evidence type="ECO:0000256" key="9">
    <source>
        <dbReference type="ARBA" id="ARBA00023204"/>
    </source>
</evidence>
<keyword evidence="3 12" id="KW-0479">Metal-binding</keyword>
<feature type="binding site" evidence="12">
    <location>
        <position position="199"/>
    </location>
    <ligand>
        <name>[4Fe-4S] cluster</name>
        <dbReference type="ChEBI" id="CHEBI:49883"/>
    </ligand>
</feature>
<dbReference type="GO" id="GO:0019104">
    <property type="term" value="F:DNA N-glycosylase activity"/>
    <property type="evidence" value="ECO:0007669"/>
    <property type="project" value="UniProtKB-UniRule"/>
</dbReference>
<keyword evidence="14" id="KW-0255">Endonuclease</keyword>
<dbReference type="PIRSF" id="PIRSF001435">
    <property type="entry name" value="Nth"/>
    <property type="match status" value="1"/>
</dbReference>
<protein>
    <recommendedName>
        <fullName evidence="12">Endonuclease III</fullName>
        <ecNumber evidence="12">4.2.99.18</ecNumber>
    </recommendedName>
    <alternativeName>
        <fullName evidence="12">DNA-(apurinic or apyrimidinic site) lyase</fullName>
    </alternativeName>
</protein>
<dbReference type="FunFam" id="1.10.340.30:FF:000001">
    <property type="entry name" value="Endonuclease III"/>
    <property type="match status" value="1"/>
</dbReference>
<dbReference type="InterPro" id="IPR011257">
    <property type="entry name" value="DNA_glycosylase"/>
</dbReference>
<evidence type="ECO:0000313" key="15">
    <source>
        <dbReference type="Proteomes" id="UP000199226"/>
    </source>
</evidence>
<keyword evidence="2 12" id="KW-0004">4Fe-4S</keyword>
<reference evidence="15" key="1">
    <citation type="submission" date="2016-10" db="EMBL/GenBank/DDBJ databases">
        <authorList>
            <person name="Varghese N."/>
            <person name="Submissions S."/>
        </authorList>
    </citation>
    <scope>NUCLEOTIDE SEQUENCE [LARGE SCALE GENOMIC DNA]</scope>
    <source>
        <strain evidence="15">DSM 24536</strain>
    </source>
</reference>
<dbReference type="Proteomes" id="UP000199226">
    <property type="component" value="Unassembled WGS sequence"/>
</dbReference>
<dbReference type="AlphaFoldDB" id="A0A1G9VCI4"/>
<dbReference type="EMBL" id="FNHH01000020">
    <property type="protein sequence ID" value="SDM69934.1"/>
    <property type="molecule type" value="Genomic_DNA"/>
</dbReference>
<dbReference type="NCBIfam" id="TIGR01083">
    <property type="entry name" value="nth"/>
    <property type="match status" value="1"/>
</dbReference>
<name>A0A1G9VCI4_9SPHI</name>
<dbReference type="Gene3D" id="1.10.1670.10">
    <property type="entry name" value="Helix-hairpin-Helix base-excision DNA repair enzymes (C-terminal)"/>
    <property type="match status" value="1"/>
</dbReference>
<sequence length="250" mass="28491">MLRKDRYKAFVDYFSSHQPEAETELHYENPYQLLVAVILSAQCTDKRINLVTPRLFERFPTPQSLAQSTSDEVFEYIRSVSYPNNKAKHLVGMAKKLVHDFNGEVPSSIEDLQTMPGVGRKTANVIASVIFSAPAMAVDTHVFRVSNRIGLTRNAKTPLAVEKQLVNFLPEEKIHIAHHWLILHGRYVCLARSPKCTICPLTHICKYYAQSQTEGALRKAENMQLKKSRELKKKKQANKIAGKLKKFEVK</sequence>
<dbReference type="GO" id="GO:0140078">
    <property type="term" value="F:class I DNA-(apurinic or apyrimidinic site) endonuclease activity"/>
    <property type="evidence" value="ECO:0007669"/>
    <property type="project" value="UniProtKB-EC"/>
</dbReference>
<dbReference type="InterPro" id="IPR004035">
    <property type="entry name" value="Endouclease-III_FeS-bd_BS"/>
</dbReference>
<dbReference type="PANTHER" id="PTHR10359">
    <property type="entry name" value="A/G-SPECIFIC ADENINE GLYCOSYLASE/ENDONUCLEASE III"/>
    <property type="match status" value="1"/>
</dbReference>
<comment type="function">
    <text evidence="12">DNA repair enzyme that has both DNA N-glycosylase activity and AP-lyase activity. The DNA N-glycosylase activity releases various damaged pyrimidines from DNA by cleaving the N-glycosidic bond, leaving an AP (apurinic/apyrimidinic) site. The AP-lyase activity cleaves the phosphodiester bond 3' to the AP site by a beta-elimination, leaving a 3'-terminal unsaturated sugar and a product with a terminal 5'-phosphate.</text>
</comment>
<evidence type="ECO:0000256" key="10">
    <source>
        <dbReference type="ARBA" id="ARBA00023239"/>
    </source>
</evidence>
<dbReference type="RefSeq" id="WP_090705595.1">
    <property type="nucleotide sequence ID" value="NZ_FNHH01000020.1"/>
</dbReference>
<dbReference type="SMART" id="SM00525">
    <property type="entry name" value="FES"/>
    <property type="match status" value="1"/>
</dbReference>
<evidence type="ECO:0000256" key="6">
    <source>
        <dbReference type="ARBA" id="ARBA00023004"/>
    </source>
</evidence>
<evidence type="ECO:0000256" key="4">
    <source>
        <dbReference type="ARBA" id="ARBA00022763"/>
    </source>
</evidence>
<keyword evidence="14" id="KW-0540">Nuclease</keyword>
<comment type="cofactor">
    <cofactor evidence="12">
        <name>[4Fe-4S] cluster</name>
        <dbReference type="ChEBI" id="CHEBI:49883"/>
    </cofactor>
    <text evidence="12">Binds 1 [4Fe-4S] cluster.</text>
</comment>
<dbReference type="Pfam" id="PF10576">
    <property type="entry name" value="EndIII_4Fe-2S"/>
    <property type="match status" value="1"/>
</dbReference>
<dbReference type="Pfam" id="PF00730">
    <property type="entry name" value="HhH-GPD"/>
    <property type="match status" value="1"/>
</dbReference>
<evidence type="ECO:0000256" key="3">
    <source>
        <dbReference type="ARBA" id="ARBA00022723"/>
    </source>
</evidence>
<dbReference type="SMART" id="SM00478">
    <property type="entry name" value="ENDO3c"/>
    <property type="match status" value="1"/>
</dbReference>
<keyword evidence="11 12" id="KW-0326">Glycosidase</keyword>
<keyword evidence="7 12" id="KW-0411">Iron-sulfur</keyword>
<keyword evidence="6 12" id="KW-0408">Iron</keyword>
<keyword evidence="9 12" id="KW-0234">DNA repair</keyword>
<dbReference type="PANTHER" id="PTHR10359:SF18">
    <property type="entry name" value="ENDONUCLEASE III"/>
    <property type="match status" value="1"/>
</dbReference>
<dbReference type="HAMAP" id="MF_00942">
    <property type="entry name" value="Nth"/>
    <property type="match status" value="1"/>
</dbReference>
<evidence type="ECO:0000256" key="5">
    <source>
        <dbReference type="ARBA" id="ARBA00022801"/>
    </source>
</evidence>
<dbReference type="InterPro" id="IPR003265">
    <property type="entry name" value="HhH-GPD_domain"/>
</dbReference>
<proteinExistence type="inferred from homology"/>
<dbReference type="InterPro" id="IPR003651">
    <property type="entry name" value="Endonuclease3_FeS-loop_motif"/>
</dbReference>
<comment type="catalytic activity">
    <reaction evidence="12">
        <text>2'-deoxyribonucleotide-(2'-deoxyribose 5'-phosphate)-2'-deoxyribonucleotide-DNA = a 3'-end 2'-deoxyribonucleotide-(2,3-dehydro-2,3-deoxyribose 5'-phosphate)-DNA + a 5'-end 5'-phospho-2'-deoxyribonucleoside-DNA + H(+)</text>
        <dbReference type="Rhea" id="RHEA:66592"/>
        <dbReference type="Rhea" id="RHEA-COMP:13180"/>
        <dbReference type="Rhea" id="RHEA-COMP:16897"/>
        <dbReference type="Rhea" id="RHEA-COMP:17067"/>
        <dbReference type="ChEBI" id="CHEBI:15378"/>
        <dbReference type="ChEBI" id="CHEBI:136412"/>
        <dbReference type="ChEBI" id="CHEBI:157695"/>
        <dbReference type="ChEBI" id="CHEBI:167181"/>
        <dbReference type="EC" id="4.2.99.18"/>
    </reaction>
</comment>
<evidence type="ECO:0000256" key="11">
    <source>
        <dbReference type="ARBA" id="ARBA00023295"/>
    </source>
</evidence>
<feature type="binding site" evidence="12">
    <location>
        <position position="196"/>
    </location>
    <ligand>
        <name>[4Fe-4S] cluster</name>
        <dbReference type="ChEBI" id="CHEBI:49883"/>
    </ligand>
</feature>
<feature type="binding site" evidence="12">
    <location>
        <position position="205"/>
    </location>
    <ligand>
        <name>[4Fe-4S] cluster</name>
        <dbReference type="ChEBI" id="CHEBI:49883"/>
    </ligand>
</feature>
<dbReference type="GO" id="GO:0046872">
    <property type="term" value="F:metal ion binding"/>
    <property type="evidence" value="ECO:0007669"/>
    <property type="project" value="UniProtKB-KW"/>
</dbReference>
<dbReference type="OrthoDB" id="9800977at2"/>
<keyword evidence="10 12" id="KW-0456">Lyase</keyword>
<keyword evidence="4 12" id="KW-0227">DNA damage</keyword>
<dbReference type="InterPro" id="IPR000445">
    <property type="entry name" value="HhH_motif"/>
</dbReference>
<evidence type="ECO:0000313" key="14">
    <source>
        <dbReference type="EMBL" id="SDM69934.1"/>
    </source>
</evidence>
<evidence type="ECO:0000256" key="1">
    <source>
        <dbReference type="ARBA" id="ARBA00008343"/>
    </source>
</evidence>
<dbReference type="Gene3D" id="1.10.340.30">
    <property type="entry name" value="Hypothetical protein, domain 2"/>
    <property type="match status" value="1"/>
</dbReference>
<keyword evidence="15" id="KW-1185">Reference proteome</keyword>
<feature type="binding site" evidence="12">
    <location>
        <position position="189"/>
    </location>
    <ligand>
        <name>[4Fe-4S] cluster</name>
        <dbReference type="ChEBI" id="CHEBI:49883"/>
    </ligand>
</feature>
<dbReference type="STRING" id="990371.SAMN05421813_12024"/>
<evidence type="ECO:0000256" key="8">
    <source>
        <dbReference type="ARBA" id="ARBA00023125"/>
    </source>
</evidence>
<feature type="domain" description="HhH-GPD" evidence="13">
    <location>
        <begin position="39"/>
        <end position="187"/>
    </location>
</feature>